<dbReference type="Gene3D" id="1.10.260.40">
    <property type="entry name" value="lambda repressor-like DNA-binding domains"/>
    <property type="match status" value="1"/>
</dbReference>
<evidence type="ECO:0000313" key="2">
    <source>
        <dbReference type="EMBL" id="MCQ8897406.1"/>
    </source>
</evidence>
<dbReference type="SUPFAM" id="SSF47413">
    <property type="entry name" value="lambda repressor-like DNA-binding domains"/>
    <property type="match status" value="1"/>
</dbReference>
<evidence type="ECO:0000313" key="3">
    <source>
        <dbReference type="Proteomes" id="UP001204142"/>
    </source>
</evidence>
<gene>
    <name evidence="2" type="ORF">NQT62_13270</name>
</gene>
<dbReference type="PROSITE" id="PS50943">
    <property type="entry name" value="HTH_CROC1"/>
    <property type="match status" value="1"/>
</dbReference>
<reference evidence="2 3" key="1">
    <citation type="submission" date="2022-07" db="EMBL/GenBank/DDBJ databases">
        <authorList>
            <person name="Xamxidin M."/>
            <person name="Wu M."/>
        </authorList>
    </citation>
    <scope>NUCLEOTIDE SEQUENCE [LARGE SCALE GENOMIC DNA]</scope>
    <source>
        <strain evidence="2 3">NBRC 111650</strain>
    </source>
</reference>
<dbReference type="Proteomes" id="UP001204142">
    <property type="component" value="Unassembled WGS sequence"/>
</dbReference>
<dbReference type="RefSeq" id="WP_256765212.1">
    <property type="nucleotide sequence ID" value="NZ_JANIGO010000005.1"/>
</dbReference>
<protein>
    <submittedName>
        <fullName evidence="2">Helix-turn-helix domain-containing protein</fullName>
    </submittedName>
</protein>
<proteinExistence type="predicted"/>
<name>A0ABT1WIQ8_9BURK</name>
<feature type="domain" description="HTH cro/C1-type" evidence="1">
    <location>
        <begin position="27"/>
        <end position="70"/>
    </location>
</feature>
<dbReference type="InterPro" id="IPR010982">
    <property type="entry name" value="Lambda_DNA-bd_dom_sf"/>
</dbReference>
<dbReference type="InterPro" id="IPR001387">
    <property type="entry name" value="Cro/C1-type_HTH"/>
</dbReference>
<dbReference type="EMBL" id="JANIGO010000005">
    <property type="protein sequence ID" value="MCQ8897406.1"/>
    <property type="molecule type" value="Genomic_DNA"/>
</dbReference>
<organism evidence="2 3">
    <name type="scientific">Limnobacter humi</name>
    <dbReference type="NCBI Taxonomy" id="1778671"/>
    <lineage>
        <taxon>Bacteria</taxon>
        <taxon>Pseudomonadati</taxon>
        <taxon>Pseudomonadota</taxon>
        <taxon>Betaproteobacteria</taxon>
        <taxon>Burkholderiales</taxon>
        <taxon>Burkholderiaceae</taxon>
        <taxon>Limnobacter</taxon>
    </lineage>
</organism>
<accession>A0ABT1WIQ8</accession>
<keyword evidence="3" id="KW-1185">Reference proteome</keyword>
<dbReference type="Pfam" id="PF01381">
    <property type="entry name" value="HTH_3"/>
    <property type="match status" value="1"/>
</dbReference>
<dbReference type="CDD" id="cd00093">
    <property type="entry name" value="HTH_XRE"/>
    <property type="match status" value="1"/>
</dbReference>
<comment type="caution">
    <text evidence="2">The sequence shown here is derived from an EMBL/GenBank/DDBJ whole genome shotgun (WGS) entry which is preliminary data.</text>
</comment>
<evidence type="ECO:0000259" key="1">
    <source>
        <dbReference type="PROSITE" id="PS50943"/>
    </source>
</evidence>
<sequence length="94" mass="10256">MVENLKNPLDLAHLVKTHRKTAGAQGRKMTADTLAELAGVSRDTIFRIERGEDVSFATAMRVLRVFGLALHAGKPEAPDLYSAADYFKTDGLTP</sequence>
<dbReference type="SMART" id="SM00530">
    <property type="entry name" value="HTH_XRE"/>
    <property type="match status" value="1"/>
</dbReference>